<organism evidence="3 4">
    <name type="scientific">Hymenobacter citatus</name>
    <dbReference type="NCBI Taxonomy" id="2763506"/>
    <lineage>
        <taxon>Bacteria</taxon>
        <taxon>Pseudomonadati</taxon>
        <taxon>Bacteroidota</taxon>
        <taxon>Cytophagia</taxon>
        <taxon>Cytophagales</taxon>
        <taxon>Hymenobacteraceae</taxon>
        <taxon>Hymenobacter</taxon>
    </lineage>
</organism>
<gene>
    <name evidence="3" type="ORF">H8B15_16805</name>
</gene>
<dbReference type="RefSeq" id="WP_187320809.1">
    <property type="nucleotide sequence ID" value="NZ_JACSCY010000015.1"/>
</dbReference>
<dbReference type="SUPFAM" id="SSF51735">
    <property type="entry name" value="NAD(P)-binding Rossmann-fold domains"/>
    <property type="match status" value="1"/>
</dbReference>
<evidence type="ECO:0000313" key="3">
    <source>
        <dbReference type="EMBL" id="MBC6612585.1"/>
    </source>
</evidence>
<dbReference type="EMBL" id="JACSCY010000015">
    <property type="protein sequence ID" value="MBC6612585.1"/>
    <property type="molecule type" value="Genomic_DNA"/>
</dbReference>
<keyword evidence="4" id="KW-1185">Reference proteome</keyword>
<dbReference type="Gene3D" id="1.10.1040.20">
    <property type="entry name" value="ProC-like, C-terminal domain"/>
    <property type="match status" value="1"/>
</dbReference>
<evidence type="ECO:0000259" key="2">
    <source>
        <dbReference type="Pfam" id="PF10728"/>
    </source>
</evidence>
<feature type="domain" description="DUF2520" evidence="2">
    <location>
        <begin position="128"/>
        <end position="252"/>
    </location>
</feature>
<proteinExistence type="predicted"/>
<evidence type="ECO:0000259" key="1">
    <source>
        <dbReference type="Pfam" id="PF10727"/>
    </source>
</evidence>
<sequence>MRICLVGAGRVATQLGPALLRAGHTITHVWSRTAASAAALAAQLPGAGATTTLDLRQMEAELILLAVPDAAVEPLLAQLQLPANVLAAHTAGALPLAVFASYPHLRGGVFYPLQTFSPGRMVDWATLPLCLEAADAASQATLLALAHSLSQDVRLLNSGQRLLLHTAAVFAGNFTNHVLGISHALLQEAGLPFELILPLVRETVEKALAYPPFTVQTGPAARHDAPTLARHQTALQAHPMWQEVYATVSRSIQQQAAEPSAG</sequence>
<dbReference type="PANTHER" id="PTHR40459">
    <property type="entry name" value="CONSERVED HYPOTHETICAL ALANINE AND LEUCINE RICH PROTEIN"/>
    <property type="match status" value="1"/>
</dbReference>
<reference evidence="3 4" key="1">
    <citation type="submission" date="2020-08" db="EMBL/GenBank/DDBJ databases">
        <title>Hymenobacter sp.</title>
        <authorList>
            <person name="Kim M.K."/>
        </authorList>
    </citation>
    <scope>NUCLEOTIDE SEQUENCE [LARGE SCALE GENOMIC DNA]</scope>
    <source>
        <strain evidence="3 4">BT507</strain>
    </source>
</reference>
<dbReference type="InterPro" id="IPR008927">
    <property type="entry name" value="6-PGluconate_DH-like_C_sf"/>
</dbReference>
<feature type="domain" description="Putative oxidoreductase/dehydrogenase Rossmann-like" evidence="1">
    <location>
        <begin position="3"/>
        <end position="100"/>
    </location>
</feature>
<evidence type="ECO:0000313" key="4">
    <source>
        <dbReference type="Proteomes" id="UP000622017"/>
    </source>
</evidence>
<protein>
    <submittedName>
        <fullName evidence="3">DUF2520 domain-containing protein</fullName>
    </submittedName>
</protein>
<comment type="caution">
    <text evidence="3">The sequence shown here is derived from an EMBL/GenBank/DDBJ whole genome shotgun (WGS) entry which is preliminary data.</text>
</comment>
<dbReference type="Pfam" id="PF10728">
    <property type="entry name" value="DUF2520"/>
    <property type="match status" value="1"/>
</dbReference>
<dbReference type="InterPro" id="IPR018931">
    <property type="entry name" value="DUF2520"/>
</dbReference>
<dbReference type="PANTHER" id="PTHR40459:SF1">
    <property type="entry name" value="CONSERVED HYPOTHETICAL ALANINE AND LEUCINE RICH PROTEIN"/>
    <property type="match status" value="1"/>
</dbReference>
<dbReference type="InterPro" id="IPR019665">
    <property type="entry name" value="OxRdtase/DH_put_Rossmann_dom"/>
</dbReference>
<dbReference type="Pfam" id="PF10727">
    <property type="entry name" value="Rossmann-like"/>
    <property type="match status" value="1"/>
</dbReference>
<dbReference type="SUPFAM" id="SSF48179">
    <property type="entry name" value="6-phosphogluconate dehydrogenase C-terminal domain-like"/>
    <property type="match status" value="1"/>
</dbReference>
<dbReference type="InterPro" id="IPR037108">
    <property type="entry name" value="TM1727-like_C_sf"/>
</dbReference>
<dbReference type="Gene3D" id="3.40.50.720">
    <property type="entry name" value="NAD(P)-binding Rossmann-like Domain"/>
    <property type="match status" value="1"/>
</dbReference>
<accession>A0ABR7MNF3</accession>
<dbReference type="Proteomes" id="UP000622017">
    <property type="component" value="Unassembled WGS sequence"/>
</dbReference>
<dbReference type="InterPro" id="IPR036291">
    <property type="entry name" value="NAD(P)-bd_dom_sf"/>
</dbReference>
<name>A0ABR7MNF3_9BACT</name>